<sequence length="53" mass="5695">SKLEAVTKTLAPKFLSSETLVSETFSLAIHSLTIENLSSAIHPHTDSTNNLSL</sequence>
<comment type="caution">
    <text evidence="1">The sequence shown here is derived from an EMBL/GenBank/DDBJ whole genome shotgun (WGS) entry which is preliminary data.</text>
</comment>
<organism evidence="1 2">
    <name type="scientific">Gigaspora margarita</name>
    <dbReference type="NCBI Taxonomy" id="4874"/>
    <lineage>
        <taxon>Eukaryota</taxon>
        <taxon>Fungi</taxon>
        <taxon>Fungi incertae sedis</taxon>
        <taxon>Mucoromycota</taxon>
        <taxon>Glomeromycotina</taxon>
        <taxon>Glomeromycetes</taxon>
        <taxon>Diversisporales</taxon>
        <taxon>Gigasporaceae</taxon>
        <taxon>Gigaspora</taxon>
    </lineage>
</organism>
<reference evidence="1 2" key="1">
    <citation type="submission" date="2021-06" db="EMBL/GenBank/DDBJ databases">
        <authorList>
            <person name="Kallberg Y."/>
            <person name="Tangrot J."/>
            <person name="Rosling A."/>
        </authorList>
    </citation>
    <scope>NUCLEOTIDE SEQUENCE [LARGE SCALE GENOMIC DNA]</scope>
    <source>
        <strain evidence="1 2">120-4 pot B 10/14</strain>
    </source>
</reference>
<name>A0ABN7VTK8_GIGMA</name>
<feature type="non-terminal residue" evidence="1">
    <location>
        <position position="1"/>
    </location>
</feature>
<dbReference type="Proteomes" id="UP000789901">
    <property type="component" value="Unassembled WGS sequence"/>
</dbReference>
<evidence type="ECO:0000313" key="2">
    <source>
        <dbReference type="Proteomes" id="UP000789901"/>
    </source>
</evidence>
<accession>A0ABN7VTK8</accession>
<proteinExistence type="predicted"/>
<evidence type="ECO:0000313" key="1">
    <source>
        <dbReference type="EMBL" id="CAG8798684.1"/>
    </source>
</evidence>
<keyword evidence="2" id="KW-1185">Reference proteome</keyword>
<dbReference type="EMBL" id="CAJVQB010022056">
    <property type="protein sequence ID" value="CAG8798684.1"/>
    <property type="molecule type" value="Genomic_DNA"/>
</dbReference>
<protein>
    <submittedName>
        <fullName evidence="1">6383_t:CDS:1</fullName>
    </submittedName>
</protein>
<gene>
    <name evidence="1" type="ORF">GMARGA_LOCUS22653</name>
</gene>